<dbReference type="RefSeq" id="WP_108105331.1">
    <property type="nucleotide sequence ID" value="NZ_QASN01000006.1"/>
</dbReference>
<evidence type="ECO:0000256" key="1">
    <source>
        <dbReference type="ARBA" id="ARBA00004651"/>
    </source>
</evidence>
<comment type="function">
    <text evidence="7">Mechanosensitive channel that participates in the regulation of osmotic pressure changes within the cell, opening in response to stretch forces in the membrane lipid bilayer, without the need for other proteins. Contributes to normal resistance to hypoosmotic shock. Forms an ion channel of 1.0 nanosiemens conductance with a slight preference for anions.</text>
</comment>
<dbReference type="InterPro" id="IPR049142">
    <property type="entry name" value="MS_channel_1st"/>
</dbReference>
<keyword evidence="3" id="KW-1003">Cell membrane</keyword>
<dbReference type="EMBL" id="QASN01000006">
    <property type="protein sequence ID" value="PTU75773.1"/>
    <property type="molecule type" value="Genomic_DNA"/>
</dbReference>
<comment type="similarity">
    <text evidence="2 7">Belongs to the MscS (TC 1.A.23) family.</text>
</comment>
<dbReference type="PANTHER" id="PTHR30221">
    <property type="entry name" value="SMALL-CONDUCTANCE MECHANOSENSITIVE CHANNEL"/>
    <property type="match status" value="1"/>
</dbReference>
<dbReference type="SUPFAM" id="SSF82861">
    <property type="entry name" value="Mechanosensitive channel protein MscS (YggB), transmembrane region"/>
    <property type="match status" value="1"/>
</dbReference>
<sequence>MDEVMVQLEELSQAWLPLVLQYGGQVLLAIVTLAIGWWVIARLTAGVQVLLERRNIDRSLHAFIGTLVSIGLKVVLLITVAGMIGVETTSFIALIGAAGLAVGLALQGSLANFAGGMLILMLRPFKAGEYIEAQGIGGTVDSIQIFFTVLKSPDNKTIIVPNGSLSNGNIINYSRQPTRRVDLNIGIDYGDDVKQARAILLGLAQADQRVFKDPAPVVWLTALGESSLDLSLRMWTRTEDFWDVFWTLQEQAKEAFDKAGISIPFPQRTLHMIASPAPAKTGEQPPAHN</sequence>
<dbReference type="Pfam" id="PF21088">
    <property type="entry name" value="MS_channel_1st"/>
    <property type="match status" value="1"/>
</dbReference>
<dbReference type="Pfam" id="PF21082">
    <property type="entry name" value="MS_channel_3rd"/>
    <property type="match status" value="1"/>
</dbReference>
<comment type="caution">
    <text evidence="11">The sequence shown here is derived from an EMBL/GenBank/DDBJ whole genome shotgun (WGS) entry which is preliminary data.</text>
</comment>
<dbReference type="InterPro" id="IPR006685">
    <property type="entry name" value="MscS_channel_2nd"/>
</dbReference>
<keyword evidence="7" id="KW-0406">Ion transport</keyword>
<protein>
    <recommendedName>
        <fullName evidence="7">Small-conductance mechanosensitive channel</fullName>
    </recommendedName>
</protein>
<name>A0A2T5PDH1_9PSED</name>
<evidence type="ECO:0000259" key="8">
    <source>
        <dbReference type="Pfam" id="PF00924"/>
    </source>
</evidence>
<dbReference type="InterPro" id="IPR045275">
    <property type="entry name" value="MscS_archaea/bacteria_type"/>
</dbReference>
<keyword evidence="12" id="KW-1185">Reference proteome</keyword>
<evidence type="ECO:0000313" key="11">
    <source>
        <dbReference type="EMBL" id="PTU75773.1"/>
    </source>
</evidence>
<comment type="subcellular location">
    <subcellularLocation>
        <location evidence="7">Cell inner membrane</location>
        <topology evidence="7">Multi-pass membrane protein</topology>
    </subcellularLocation>
    <subcellularLocation>
        <location evidence="1">Cell membrane</location>
        <topology evidence="1">Multi-pass membrane protein</topology>
    </subcellularLocation>
</comment>
<keyword evidence="7" id="KW-0813">Transport</keyword>
<accession>A0A2T5PDH1</accession>
<dbReference type="PROSITE" id="PS01246">
    <property type="entry name" value="UPF0003"/>
    <property type="match status" value="1"/>
</dbReference>
<evidence type="ECO:0000313" key="12">
    <source>
        <dbReference type="Proteomes" id="UP000244064"/>
    </source>
</evidence>
<dbReference type="GO" id="GO:0008381">
    <property type="term" value="F:mechanosensitive monoatomic ion channel activity"/>
    <property type="evidence" value="ECO:0007669"/>
    <property type="project" value="InterPro"/>
</dbReference>
<comment type="caution">
    <text evidence="7">Lacks conserved residue(s) required for the propagation of feature annotation.</text>
</comment>
<proteinExistence type="inferred from homology"/>
<dbReference type="SUPFAM" id="SSF82689">
    <property type="entry name" value="Mechanosensitive channel protein MscS (YggB), C-terminal domain"/>
    <property type="match status" value="1"/>
</dbReference>
<feature type="domain" description="Mechanosensitive ion channel MscS" evidence="8">
    <location>
        <begin position="109"/>
        <end position="175"/>
    </location>
</feature>
<gene>
    <name evidence="11" type="ORF">DBO85_03625</name>
</gene>
<feature type="transmembrane region" description="Helical" evidence="7">
    <location>
        <begin position="20"/>
        <end position="41"/>
    </location>
</feature>
<evidence type="ECO:0000256" key="6">
    <source>
        <dbReference type="ARBA" id="ARBA00023136"/>
    </source>
</evidence>
<dbReference type="InterPro" id="IPR010920">
    <property type="entry name" value="LSM_dom_sf"/>
</dbReference>
<dbReference type="PANTHER" id="PTHR30221:SF1">
    <property type="entry name" value="SMALL-CONDUCTANCE MECHANOSENSITIVE CHANNEL"/>
    <property type="match status" value="1"/>
</dbReference>
<evidence type="ECO:0000256" key="3">
    <source>
        <dbReference type="ARBA" id="ARBA00022475"/>
    </source>
</evidence>
<dbReference type="Proteomes" id="UP000244064">
    <property type="component" value="Unassembled WGS sequence"/>
</dbReference>
<dbReference type="InterPro" id="IPR049278">
    <property type="entry name" value="MS_channel_C"/>
</dbReference>
<dbReference type="Gene3D" id="1.10.287.1260">
    <property type="match status" value="1"/>
</dbReference>
<comment type="subunit">
    <text evidence="7">Homoheptamer.</text>
</comment>
<dbReference type="Gene3D" id="3.30.70.100">
    <property type="match status" value="1"/>
</dbReference>
<dbReference type="GO" id="GO:0005886">
    <property type="term" value="C:plasma membrane"/>
    <property type="evidence" value="ECO:0007669"/>
    <property type="project" value="UniProtKB-SubCell"/>
</dbReference>
<evidence type="ECO:0000259" key="9">
    <source>
        <dbReference type="Pfam" id="PF21082"/>
    </source>
</evidence>
<evidence type="ECO:0000256" key="7">
    <source>
        <dbReference type="RuleBase" id="RU369025"/>
    </source>
</evidence>
<feature type="domain" description="Mechanosensitive ion channel transmembrane helices 2/3" evidence="10">
    <location>
        <begin position="66"/>
        <end position="107"/>
    </location>
</feature>
<dbReference type="AlphaFoldDB" id="A0A2T5PDH1"/>
<evidence type="ECO:0000256" key="2">
    <source>
        <dbReference type="ARBA" id="ARBA00008017"/>
    </source>
</evidence>
<evidence type="ECO:0000259" key="10">
    <source>
        <dbReference type="Pfam" id="PF21088"/>
    </source>
</evidence>
<dbReference type="Pfam" id="PF00924">
    <property type="entry name" value="MS_channel_2nd"/>
    <property type="match status" value="1"/>
</dbReference>
<feature type="transmembrane region" description="Helical" evidence="7">
    <location>
        <begin position="62"/>
        <end position="85"/>
    </location>
</feature>
<dbReference type="InterPro" id="IPR008910">
    <property type="entry name" value="MSC_TM_helix"/>
</dbReference>
<evidence type="ECO:0000256" key="5">
    <source>
        <dbReference type="ARBA" id="ARBA00022989"/>
    </source>
</evidence>
<dbReference type="OrthoDB" id="9809206at2"/>
<dbReference type="Pfam" id="PF05552">
    <property type="entry name" value="MS_channel_1st_1"/>
    <property type="match status" value="1"/>
</dbReference>
<dbReference type="InterPro" id="IPR023408">
    <property type="entry name" value="MscS_beta-dom_sf"/>
</dbReference>
<reference evidence="11 12" key="1">
    <citation type="submission" date="2018-04" db="EMBL/GenBank/DDBJ databases">
        <title>Pseudomonas sp. nov., isolated from mangrove soil.</title>
        <authorList>
            <person name="Chen C."/>
        </authorList>
    </citation>
    <scope>NUCLEOTIDE SEQUENCE [LARGE SCALE GENOMIC DNA]</scope>
    <source>
        <strain evidence="11 12">TC-11</strain>
    </source>
</reference>
<feature type="domain" description="Mechanosensitive ion channel MscS C-terminal" evidence="9">
    <location>
        <begin position="181"/>
        <end position="263"/>
    </location>
</feature>
<dbReference type="InterPro" id="IPR006686">
    <property type="entry name" value="MscS_channel_CS"/>
</dbReference>
<dbReference type="InterPro" id="IPR011066">
    <property type="entry name" value="MscS_channel_C_sf"/>
</dbReference>
<keyword evidence="6 7" id="KW-0472">Membrane</keyword>
<dbReference type="SUPFAM" id="SSF50182">
    <property type="entry name" value="Sm-like ribonucleoproteins"/>
    <property type="match status" value="1"/>
</dbReference>
<keyword evidence="4 7" id="KW-0812">Transmembrane</keyword>
<evidence type="ECO:0000256" key="4">
    <source>
        <dbReference type="ARBA" id="ARBA00022692"/>
    </source>
</evidence>
<keyword evidence="5 7" id="KW-1133">Transmembrane helix</keyword>
<keyword evidence="7" id="KW-0407">Ion channel</keyword>
<feature type="transmembrane region" description="Helical" evidence="7">
    <location>
        <begin position="91"/>
        <end position="120"/>
    </location>
</feature>
<dbReference type="InterPro" id="IPR011014">
    <property type="entry name" value="MscS_channel_TM-2"/>
</dbReference>
<keyword evidence="7" id="KW-0997">Cell inner membrane</keyword>
<dbReference type="Gene3D" id="2.30.30.60">
    <property type="match status" value="1"/>
</dbReference>
<organism evidence="11 12">
    <name type="scientific">Pseudomonas mangrovi</name>
    <dbReference type="NCBI Taxonomy" id="2161748"/>
    <lineage>
        <taxon>Bacteria</taxon>
        <taxon>Pseudomonadati</taxon>
        <taxon>Pseudomonadota</taxon>
        <taxon>Gammaproteobacteria</taxon>
        <taxon>Pseudomonadales</taxon>
        <taxon>Pseudomonadaceae</taxon>
        <taxon>Pseudomonas</taxon>
    </lineage>
</organism>